<keyword evidence="6" id="KW-0411">Iron-sulfur</keyword>
<organism evidence="8 9">
    <name type="scientific">Desulforudis audaxviator (strain MP104C)</name>
    <dbReference type="NCBI Taxonomy" id="477974"/>
    <lineage>
        <taxon>Bacteria</taxon>
        <taxon>Bacillati</taxon>
        <taxon>Bacillota</taxon>
        <taxon>Clostridia</taxon>
        <taxon>Thermoanaerobacterales</taxon>
        <taxon>Candidatus Desulforudaceae</taxon>
        <taxon>Candidatus Desulforudis</taxon>
    </lineage>
</organism>
<dbReference type="Gene3D" id="3.40.970.20">
    <property type="entry name" value="Carbon monoxide dehydrogenase alpha subunit. Chain D, domain 4"/>
    <property type="match status" value="1"/>
</dbReference>
<keyword evidence="8" id="KW-0012">Acyltransferase</keyword>
<name>B1I1F4_DESAP</name>
<feature type="domain" description="CO dehydrogenase/acetyl-CoA synthase complex beta subunit C-terminal" evidence="7">
    <location>
        <begin position="168"/>
        <end position="397"/>
    </location>
</feature>
<dbReference type="RefSeq" id="WP_012301273.1">
    <property type="nucleotide sequence ID" value="NC_010424.1"/>
</dbReference>
<dbReference type="NCBIfam" id="TIGR00316">
    <property type="entry name" value="cdhC"/>
    <property type="match status" value="1"/>
</dbReference>
<keyword evidence="4" id="KW-0479">Metal-binding</keyword>
<dbReference type="Gene3D" id="3.40.1470.10">
    <property type="entry name" value="Bifunctional carbon monoxide dehydrogenase/acetyl-coa synthase(codh/acs), Chain M, domain 5"/>
    <property type="match status" value="1"/>
</dbReference>
<dbReference type="HOGENOM" id="CLU_613408_0_0_9"/>
<dbReference type="GO" id="GO:0043884">
    <property type="term" value="F:CO-methylating acetyl-CoA synthase activity"/>
    <property type="evidence" value="ECO:0007669"/>
    <property type="project" value="UniProtKB-EC"/>
</dbReference>
<keyword evidence="2" id="KW-0533">Nickel</keyword>
<dbReference type="NCBIfam" id="NF003379">
    <property type="entry name" value="PRK04456.1"/>
    <property type="match status" value="1"/>
</dbReference>
<dbReference type="GO" id="GO:0046872">
    <property type="term" value="F:metal ion binding"/>
    <property type="evidence" value="ECO:0007669"/>
    <property type="project" value="UniProtKB-KW"/>
</dbReference>
<dbReference type="OrthoDB" id="9759545at2"/>
<dbReference type="KEGG" id="dau:Daud_0111"/>
<proteinExistence type="predicted"/>
<evidence type="ECO:0000256" key="6">
    <source>
        <dbReference type="ARBA" id="ARBA00023014"/>
    </source>
</evidence>
<dbReference type="PANTHER" id="PTHR42281">
    <property type="match status" value="1"/>
</dbReference>
<keyword evidence="5" id="KW-0408">Iron</keyword>
<evidence type="ECO:0000313" key="8">
    <source>
        <dbReference type="EMBL" id="ACA58679.1"/>
    </source>
</evidence>
<dbReference type="GO" id="GO:0051536">
    <property type="term" value="F:iron-sulfur cluster binding"/>
    <property type="evidence" value="ECO:0007669"/>
    <property type="project" value="UniProtKB-KW"/>
</dbReference>
<dbReference type="eggNOG" id="COG1614">
    <property type="taxonomic scope" value="Bacteria"/>
</dbReference>
<reference evidence="9" key="1">
    <citation type="submission" date="2007-10" db="EMBL/GenBank/DDBJ databases">
        <title>Complete sequence of chromosome of Desulforudis audaxviator MP104C.</title>
        <authorList>
            <person name="Copeland A."/>
            <person name="Lucas S."/>
            <person name="Lapidus A."/>
            <person name="Barry K."/>
            <person name="Glavina del Rio T."/>
            <person name="Dalin E."/>
            <person name="Tice H."/>
            <person name="Bruce D."/>
            <person name="Pitluck S."/>
            <person name="Lowry S.R."/>
            <person name="Larimer F."/>
            <person name="Land M.L."/>
            <person name="Hauser L."/>
            <person name="Kyrpides N."/>
            <person name="Ivanova N.N."/>
            <person name="Richardson P."/>
        </authorList>
    </citation>
    <scope>NUCLEOTIDE SEQUENCE [LARGE SCALE GENOMIC DNA]</scope>
    <source>
        <strain evidence="9">MP104C</strain>
    </source>
</reference>
<dbReference type="InterPro" id="IPR038571">
    <property type="entry name" value="CO_DH/Ac-CoA_synth_bsu_3_sf"/>
</dbReference>
<evidence type="ECO:0000313" key="9">
    <source>
        <dbReference type="Proteomes" id="UP000008544"/>
    </source>
</evidence>
<sequence>MFPVDVGPQYEGESVRKHDFYVEFGGPRCEYKGELVTLRSVNEVEHERVEVIGPDIKDMAEGTTSPLFIGVEVAGEQLEVDMEPVFERRIHQYCNYIEGFWHMAQRDHIWLRLHKESHKKGLRSLQEVGQIIIMLFTNELPIIEKMQVTFITDPEKVKEHVLKARPVYDARDERLKGMTEEGVEEFYGCVLCQSFAPTHVCIITPERMSLCGAISWLDGRASSKIDPEGAIFAVPKGELLDPEKHIYSGVNEIVTQRSLGRIAVCCLHSALENPHTACGCFQSICFYIPEVDGFGIVHRDFVGETVIGSPFSTLAAEVSGGQQREGYVGMAISYLKSPKFLITDGGLRRVVWMPSAIKEWVKEAIPADLFDKIASEKEVKNVDELVEFLQEAEHPVMSG</sequence>
<evidence type="ECO:0000256" key="4">
    <source>
        <dbReference type="ARBA" id="ARBA00022723"/>
    </source>
</evidence>
<evidence type="ECO:0000256" key="3">
    <source>
        <dbReference type="ARBA" id="ARBA00022679"/>
    </source>
</evidence>
<dbReference type="EMBL" id="CP000860">
    <property type="protein sequence ID" value="ACA58679.1"/>
    <property type="molecule type" value="Genomic_DNA"/>
</dbReference>
<keyword evidence="3 8" id="KW-0808">Transferase</keyword>
<reference evidence="8 9" key="2">
    <citation type="journal article" date="2008" name="Science">
        <title>Environmental genomics reveals a single-species ecosystem deep within Earth.</title>
        <authorList>
            <person name="Chivian D."/>
            <person name="Brodie E.L."/>
            <person name="Alm E.J."/>
            <person name="Culley D.E."/>
            <person name="Dehal P.S."/>
            <person name="Desantis T.Z."/>
            <person name="Gihring T.M."/>
            <person name="Lapidus A."/>
            <person name="Lin L.H."/>
            <person name="Lowry S.R."/>
            <person name="Moser D.P."/>
            <person name="Richardson P.M."/>
            <person name="Southam G."/>
            <person name="Wanger G."/>
            <person name="Pratt L.M."/>
            <person name="Andersen G.L."/>
            <person name="Hazen T.C."/>
            <person name="Brockman F.J."/>
            <person name="Arkin A.P."/>
            <person name="Onstott T.C."/>
        </authorList>
    </citation>
    <scope>NUCLEOTIDE SEQUENCE [LARGE SCALE GENOMIC DNA]</scope>
    <source>
        <strain evidence="8 9">MP104C</strain>
    </source>
</reference>
<gene>
    <name evidence="8" type="ordered locus">Daud_0111</name>
</gene>
<dbReference type="SUPFAM" id="SSF56821">
    <property type="entry name" value="Prismane protein-like"/>
    <property type="match status" value="1"/>
</dbReference>
<protein>
    <recommendedName>
        <fullName evidence="1">CO-methylating acetyl-CoA synthase</fullName>
        <ecNumber evidence="1">2.3.1.169</ecNumber>
    </recommendedName>
</protein>
<evidence type="ECO:0000256" key="2">
    <source>
        <dbReference type="ARBA" id="ARBA00022596"/>
    </source>
</evidence>
<evidence type="ECO:0000256" key="5">
    <source>
        <dbReference type="ARBA" id="ARBA00023004"/>
    </source>
</evidence>
<dbReference type="GO" id="GO:0043885">
    <property type="term" value="F:anaerobic carbon-monoxide dehydrogenase activity"/>
    <property type="evidence" value="ECO:0007669"/>
    <property type="project" value="InterPro"/>
</dbReference>
<dbReference type="InterPro" id="IPR004461">
    <property type="entry name" value="CO_DH/Ac-CoA_synth_bsu"/>
</dbReference>
<dbReference type="Pfam" id="PF19436">
    <property type="entry name" value="ACS_CODH_B_C"/>
    <property type="match status" value="1"/>
</dbReference>
<dbReference type="PANTHER" id="PTHR42281:SF1">
    <property type="entry name" value="ACETYL-COA DECARBONYLASE_SYNTHASE COMPLEX SUBUNIT BETA 1"/>
    <property type="match status" value="1"/>
</dbReference>
<evidence type="ECO:0000259" key="7">
    <source>
        <dbReference type="Pfam" id="PF19436"/>
    </source>
</evidence>
<keyword evidence="9" id="KW-1185">Reference proteome</keyword>
<dbReference type="InterPro" id="IPR011254">
    <property type="entry name" value="Prismane-like_sf"/>
</dbReference>
<dbReference type="GO" id="GO:0006084">
    <property type="term" value="P:acetyl-CoA metabolic process"/>
    <property type="evidence" value="ECO:0007669"/>
    <property type="project" value="InterPro"/>
</dbReference>
<accession>B1I1F4</accession>
<dbReference type="Gene3D" id="3.30.1650.10">
    <property type="entry name" value="Bifunctional carbon monoxide dehydrogenase/acetyl-coa synthase(codh/acs), Chain M, domain 3"/>
    <property type="match status" value="1"/>
</dbReference>
<dbReference type="Pfam" id="PF03598">
    <property type="entry name" value="CdhC"/>
    <property type="match status" value="1"/>
</dbReference>
<dbReference type="InterPro" id="IPR045822">
    <property type="entry name" value="ACS_CODH_B_C"/>
</dbReference>
<dbReference type="EC" id="2.3.1.169" evidence="1"/>
<evidence type="ECO:0000256" key="1">
    <source>
        <dbReference type="ARBA" id="ARBA00012244"/>
    </source>
</evidence>
<dbReference type="STRING" id="477974.Daud_0111"/>
<dbReference type="AlphaFoldDB" id="B1I1F4"/>
<dbReference type="Proteomes" id="UP000008544">
    <property type="component" value="Chromosome"/>
</dbReference>